<dbReference type="Proteomes" id="UP000054359">
    <property type="component" value="Unassembled WGS sequence"/>
</dbReference>
<sequence>MDFHYRKLIRNCIFQSRNSKRFACVKQYPRKKKSSLKSSNGDGHH</sequence>
<feature type="non-terminal residue" evidence="1">
    <location>
        <position position="45"/>
    </location>
</feature>
<reference evidence="1 2" key="1">
    <citation type="submission" date="2013-11" db="EMBL/GenBank/DDBJ databases">
        <title>Genome sequencing of Stegodyphus mimosarum.</title>
        <authorList>
            <person name="Bechsgaard J."/>
        </authorList>
    </citation>
    <scope>NUCLEOTIDE SEQUENCE [LARGE SCALE GENOMIC DNA]</scope>
</reference>
<keyword evidence="2" id="KW-1185">Reference proteome</keyword>
<evidence type="ECO:0000313" key="1">
    <source>
        <dbReference type="EMBL" id="KFM61993.1"/>
    </source>
</evidence>
<dbReference type="AlphaFoldDB" id="A0A087TA54"/>
<protein>
    <submittedName>
        <fullName evidence="1">Uncharacterized protein</fullName>
    </submittedName>
</protein>
<name>A0A087TA54_STEMI</name>
<dbReference type="EMBL" id="KK114248">
    <property type="protein sequence ID" value="KFM61993.1"/>
    <property type="molecule type" value="Genomic_DNA"/>
</dbReference>
<organism evidence="1 2">
    <name type="scientific">Stegodyphus mimosarum</name>
    <name type="common">African social velvet spider</name>
    <dbReference type="NCBI Taxonomy" id="407821"/>
    <lineage>
        <taxon>Eukaryota</taxon>
        <taxon>Metazoa</taxon>
        <taxon>Ecdysozoa</taxon>
        <taxon>Arthropoda</taxon>
        <taxon>Chelicerata</taxon>
        <taxon>Arachnida</taxon>
        <taxon>Araneae</taxon>
        <taxon>Araneomorphae</taxon>
        <taxon>Entelegynae</taxon>
        <taxon>Eresoidea</taxon>
        <taxon>Eresidae</taxon>
        <taxon>Stegodyphus</taxon>
    </lineage>
</organism>
<evidence type="ECO:0000313" key="2">
    <source>
        <dbReference type="Proteomes" id="UP000054359"/>
    </source>
</evidence>
<proteinExistence type="predicted"/>
<accession>A0A087TA54</accession>
<gene>
    <name evidence="1" type="ORF">X975_01439</name>
</gene>